<evidence type="ECO:0000313" key="2">
    <source>
        <dbReference type="Proteomes" id="UP000271889"/>
    </source>
</evidence>
<proteinExistence type="predicted"/>
<gene>
    <name evidence="1" type="ORF">CGOC_LOCUS5149</name>
</gene>
<protein>
    <submittedName>
        <fullName evidence="1">Uncharacterized protein</fullName>
    </submittedName>
</protein>
<name>A0A3P6RKS0_CYLGO</name>
<evidence type="ECO:0000313" key="1">
    <source>
        <dbReference type="EMBL" id="VDK60889.1"/>
    </source>
</evidence>
<reference evidence="1 2" key="1">
    <citation type="submission" date="2018-11" db="EMBL/GenBank/DDBJ databases">
        <authorList>
            <consortium name="Pathogen Informatics"/>
        </authorList>
    </citation>
    <scope>NUCLEOTIDE SEQUENCE [LARGE SCALE GENOMIC DNA]</scope>
</reference>
<keyword evidence="2" id="KW-1185">Reference proteome</keyword>
<dbReference type="EMBL" id="UYRV01015270">
    <property type="protein sequence ID" value="VDK60889.1"/>
    <property type="molecule type" value="Genomic_DNA"/>
</dbReference>
<sequence>MQKDLSARALNGMTALDFRDRMLCGCLAEDFCDRLASLRTYKAMSTLDYGTRPVFQPYLRRNLLYLRAFADRAVPSYTFGEDVPPLLWPWKPVRNVVHRSAAERRARLSEIVDVMLSRNSAEERVQKFAGVHDFHFSVGTLAAFKKNMDVQILHRSLAYRKFLSSQGVVKFFVLESVLHKLDGLCF</sequence>
<dbReference type="OrthoDB" id="166746at2759"/>
<accession>A0A3P6RKS0</accession>
<dbReference type="Proteomes" id="UP000271889">
    <property type="component" value="Unassembled WGS sequence"/>
</dbReference>
<organism evidence="1 2">
    <name type="scientific">Cylicostephanus goldi</name>
    <name type="common">Nematode worm</name>
    <dbReference type="NCBI Taxonomy" id="71465"/>
    <lineage>
        <taxon>Eukaryota</taxon>
        <taxon>Metazoa</taxon>
        <taxon>Ecdysozoa</taxon>
        <taxon>Nematoda</taxon>
        <taxon>Chromadorea</taxon>
        <taxon>Rhabditida</taxon>
        <taxon>Rhabditina</taxon>
        <taxon>Rhabditomorpha</taxon>
        <taxon>Strongyloidea</taxon>
        <taxon>Strongylidae</taxon>
        <taxon>Cylicostephanus</taxon>
    </lineage>
</organism>
<dbReference type="AlphaFoldDB" id="A0A3P6RKS0"/>